<keyword evidence="2" id="KW-0489">Methyltransferase</keyword>
<dbReference type="InterPro" id="IPR029028">
    <property type="entry name" value="Alpha/beta_knot_MTases"/>
</dbReference>
<accession>E0RND2</accession>
<dbReference type="AlphaFoldDB" id="E0RND2"/>
<evidence type="ECO:0000256" key="4">
    <source>
        <dbReference type="ARBA" id="ARBA00022691"/>
    </source>
</evidence>
<dbReference type="InterPro" id="IPR029026">
    <property type="entry name" value="tRNA_m1G_MTases_N"/>
</dbReference>
<feature type="domain" description="tRNA/rRNA methyltransferase SpoU type" evidence="5">
    <location>
        <begin position="2"/>
        <end position="151"/>
    </location>
</feature>
<dbReference type="Pfam" id="PF00588">
    <property type="entry name" value="SpoU_methylase"/>
    <property type="match status" value="1"/>
</dbReference>
<evidence type="ECO:0000313" key="6">
    <source>
        <dbReference type="EMBL" id="ADN01132.1"/>
    </source>
</evidence>
<gene>
    <name evidence="6" type="ordered locus">STHERM_c01560</name>
</gene>
<evidence type="ECO:0000259" key="5">
    <source>
        <dbReference type="Pfam" id="PF00588"/>
    </source>
</evidence>
<dbReference type="GO" id="GO:0003723">
    <property type="term" value="F:RNA binding"/>
    <property type="evidence" value="ECO:0007669"/>
    <property type="project" value="InterPro"/>
</dbReference>
<proteinExistence type="inferred from homology"/>
<dbReference type="InterPro" id="IPR004384">
    <property type="entry name" value="RNA_MeTrfase_TrmJ/LasT"/>
</dbReference>
<name>E0RND2_WINT6</name>
<keyword evidence="3" id="KW-0808">Transferase</keyword>
<evidence type="ECO:0000256" key="2">
    <source>
        <dbReference type="ARBA" id="ARBA00022603"/>
    </source>
</evidence>
<comment type="similarity">
    <text evidence="1">Belongs to the class IV-like SAM-binding methyltransferase superfamily. RNA methyltransferase TrmH family.</text>
</comment>
<dbReference type="CDD" id="cd18093">
    <property type="entry name" value="SpoU-like_TrmJ"/>
    <property type="match status" value="1"/>
</dbReference>
<dbReference type="RefSeq" id="WP_013312973.1">
    <property type="nucleotide sequence ID" value="NC_014484.1"/>
</dbReference>
<dbReference type="PANTHER" id="PTHR42786:SF2">
    <property type="entry name" value="TRNA (CYTIDINE_URIDINE-2'-O-)-METHYLTRANSFERASE TRMJ"/>
    <property type="match status" value="1"/>
</dbReference>
<organism evidence="6 7">
    <name type="scientific">Winmispira thermophila (strain ATCC 49972 / DSM 6192 / RI 19.B1)</name>
    <name type="common">Spirochaeta thermophila</name>
    <dbReference type="NCBI Taxonomy" id="665571"/>
    <lineage>
        <taxon>Bacteria</taxon>
        <taxon>Pseudomonadati</taxon>
        <taxon>Spirochaetota</taxon>
        <taxon>Spirochaetia</taxon>
        <taxon>Winmispirales</taxon>
        <taxon>Winmispiraceae</taxon>
        <taxon>Winmispira</taxon>
    </lineage>
</organism>
<dbReference type="Gene3D" id="3.40.1280.10">
    <property type="match status" value="1"/>
</dbReference>
<keyword evidence="4" id="KW-0949">S-adenosyl-L-methionine</keyword>
<dbReference type="eggNOG" id="COG0565">
    <property type="taxonomic scope" value="Bacteria"/>
</dbReference>
<evidence type="ECO:0000313" key="7">
    <source>
        <dbReference type="Proteomes" id="UP000001296"/>
    </source>
</evidence>
<dbReference type="SUPFAM" id="SSF75217">
    <property type="entry name" value="alpha/beta knot"/>
    <property type="match status" value="1"/>
</dbReference>
<dbReference type="GO" id="GO:0005829">
    <property type="term" value="C:cytosol"/>
    <property type="evidence" value="ECO:0007669"/>
    <property type="project" value="TreeGrafter"/>
</dbReference>
<dbReference type="PaxDb" id="665571-STHERM_c01560"/>
<dbReference type="GO" id="GO:0002128">
    <property type="term" value="P:tRNA nucleoside ribose methylation"/>
    <property type="evidence" value="ECO:0007669"/>
    <property type="project" value="TreeGrafter"/>
</dbReference>
<dbReference type="HOGENOM" id="CLU_056931_3_0_12"/>
<dbReference type="PANTHER" id="PTHR42786">
    <property type="entry name" value="TRNA/RRNA METHYLTRANSFERASE"/>
    <property type="match status" value="1"/>
</dbReference>
<dbReference type="EMBL" id="CP001698">
    <property type="protein sequence ID" value="ADN01132.1"/>
    <property type="molecule type" value="Genomic_DNA"/>
</dbReference>
<evidence type="ECO:0000256" key="3">
    <source>
        <dbReference type="ARBA" id="ARBA00022679"/>
    </source>
</evidence>
<dbReference type="GO" id="GO:0008173">
    <property type="term" value="F:RNA methyltransferase activity"/>
    <property type="evidence" value="ECO:0007669"/>
    <property type="project" value="InterPro"/>
</dbReference>
<dbReference type="InterPro" id="IPR001537">
    <property type="entry name" value="SpoU_MeTrfase"/>
</dbReference>
<dbReference type="KEGG" id="sta:STHERM_c01560"/>
<sequence length="236" mass="26456">MVRVILVEPEGAENVGMVARAMANMGHERLVLVRPACDHLSPPARRYAVHAESILEGARVCETLAEALDGVDLRVAVTRRHGQYRMPDLYLPEFPAFLAEFTGRDVALVFGRERTGLTSEEVQACDLILTIPSSGACPSLNLAQAVMVVLYELMRASFLSLAPRREEDLRPYLDEAVVRAREVLEKLGYYRNIPEEKVAFAVRKVIARMVRDRETAVRVSRFFSHVAARLDLHGKD</sequence>
<reference evidence="6 7" key="2">
    <citation type="journal article" date="2010" name="J. Bacteriol.">
        <title>Genome sequence of the polysaccharide-degrading, thermophilic anaerobe Spirochaeta thermophila DSM 6192.</title>
        <authorList>
            <person name="Angelov A."/>
            <person name="Liebl S."/>
            <person name="Ballschmiter M."/>
            <person name="Bomeke M."/>
            <person name="Lehmann R."/>
            <person name="Liesegang H."/>
            <person name="Daniel R."/>
            <person name="Liebl W."/>
        </authorList>
    </citation>
    <scope>NUCLEOTIDE SEQUENCE [LARGE SCALE GENOMIC DNA]</scope>
    <source>
        <strain evidence="7">ATCC 49972 / DSM 6192 / RI 19.B1</strain>
    </source>
</reference>
<reference key="1">
    <citation type="submission" date="2009-08" db="EMBL/GenBank/DDBJ databases">
        <title>The genome sequence of Spirochaeta thermophila DSM6192.</title>
        <authorList>
            <person name="Angelov A."/>
            <person name="Mientus M."/>
            <person name="Wittenberg S."/>
            <person name="Lehmann R."/>
            <person name="Liesegang H."/>
            <person name="Daniel R."/>
            <person name="Liebl W."/>
        </authorList>
    </citation>
    <scope>NUCLEOTIDE SEQUENCE</scope>
    <source>
        <strain>DSM 6192</strain>
    </source>
</reference>
<protein>
    <recommendedName>
        <fullName evidence="5">tRNA/rRNA methyltransferase SpoU type domain-containing protein</fullName>
    </recommendedName>
</protein>
<evidence type="ECO:0000256" key="1">
    <source>
        <dbReference type="ARBA" id="ARBA00007228"/>
    </source>
</evidence>
<dbReference type="PIRSF" id="PIRSF004808">
    <property type="entry name" value="LasT"/>
    <property type="match status" value="1"/>
</dbReference>
<dbReference type="Proteomes" id="UP000001296">
    <property type="component" value="Chromosome"/>
</dbReference>